<accession>A0A5C6GBG8</accession>
<dbReference type="InterPro" id="IPR013830">
    <property type="entry name" value="SGNH_hydro"/>
</dbReference>
<name>A0A166ZQG7_METRR</name>
<dbReference type="OrthoDB" id="671439at2759"/>
<dbReference type="Proteomes" id="UP000317257">
    <property type="component" value="Unassembled WGS sequence"/>
</dbReference>
<sequence>MADPYPQLVLFGDSLVQRSVDLQDGFSMQAALQSRFIRRLDVVNRGFSGWTTANAVKYLPDIFPLPTSTSPRIKYFVVLLGANDAIISLPTTSQHVPIGQYKENLTKIVTHPNIAAHKPKIVLVTPPPLDEIKVTELDMAYGHPCATRLSALSASYSEKAREVARENPSVELVDLWRALMNEAISMAPNDYTPGGPWLGSPENGKQGGLDSLLPDGLHMSGRAYRVFYEELKGFLGEEWDNLADDDRTGYVFPDWRLLNPLKE</sequence>
<reference evidence="5" key="2">
    <citation type="submission" date="2018-12" db="EMBL/GenBank/DDBJ databases">
        <title>The complete genome of Metarhizium rileyi, a key fungal pathogen of Lepidoptera.</title>
        <authorList>
            <person name="Binneck E."/>
            <person name="Lastra C.C.L."/>
            <person name="Sosa-Gomez D.R."/>
        </authorList>
    </citation>
    <scope>NUCLEOTIDE SEQUENCE [LARGE SCALE GENOMIC DNA]</scope>
    <source>
        <strain evidence="5">Cep018-CH2</strain>
    </source>
</reference>
<dbReference type="Gene3D" id="3.40.50.1110">
    <property type="entry name" value="SGNH hydrolase"/>
    <property type="match status" value="1"/>
</dbReference>
<accession>A0A166ZQG7</accession>
<dbReference type="InterPro" id="IPR045136">
    <property type="entry name" value="Iah1-like"/>
</dbReference>
<comment type="caution">
    <text evidence="2">The sequence shown here is derived from an EMBL/GenBank/DDBJ whole genome shotgun (WGS) entry which is preliminary data.</text>
</comment>
<dbReference type="PANTHER" id="PTHR14209">
    <property type="entry name" value="ISOAMYL ACETATE-HYDROLYZING ESTERASE 1"/>
    <property type="match status" value="1"/>
</dbReference>
<dbReference type="Proteomes" id="UP000243498">
    <property type="component" value="Unassembled WGS sequence"/>
</dbReference>
<dbReference type="AlphaFoldDB" id="A0A166ZQG7"/>
<protein>
    <submittedName>
        <fullName evidence="2">GDSL Lipase/Acylhydrolase family protein</fullName>
    </submittedName>
</protein>
<dbReference type="STRING" id="1081105.A0A166ZQG7"/>
<keyword evidence="4" id="KW-1185">Reference proteome</keyword>
<reference evidence="3" key="3">
    <citation type="journal article" date="2019" name="Microbiol. Resour. Announc.">
        <title>Genome Sequence of Metarhizium rileyi, a Microbial Control Agent for Lepidoptera.</title>
        <authorList>
            <person name="Binneck E."/>
            <person name="Lastra C.C.L."/>
            <person name="Sosa-Gomez D.R."/>
        </authorList>
    </citation>
    <scope>NUCLEOTIDE SEQUENCE</scope>
    <source>
        <strain evidence="3">Cep018-CH2</strain>
    </source>
</reference>
<feature type="domain" description="SGNH hydrolase-type esterase" evidence="1">
    <location>
        <begin position="10"/>
        <end position="225"/>
    </location>
</feature>
<dbReference type="PANTHER" id="PTHR14209:SF19">
    <property type="entry name" value="ISOAMYL ACETATE-HYDROLYZING ESTERASE 1 HOMOLOG"/>
    <property type="match status" value="1"/>
</dbReference>
<evidence type="ECO:0000313" key="5">
    <source>
        <dbReference type="Proteomes" id="UP000317257"/>
    </source>
</evidence>
<dbReference type="EMBL" id="SBHS01000016">
    <property type="protein sequence ID" value="TWU73651.1"/>
    <property type="molecule type" value="Genomic_DNA"/>
</dbReference>
<dbReference type="SUPFAM" id="SSF52266">
    <property type="entry name" value="SGNH hydrolase"/>
    <property type="match status" value="1"/>
</dbReference>
<organism evidence="2 4">
    <name type="scientific">Metarhizium rileyi (strain RCEF 4871)</name>
    <name type="common">Nomuraea rileyi</name>
    <dbReference type="NCBI Taxonomy" id="1649241"/>
    <lineage>
        <taxon>Eukaryota</taxon>
        <taxon>Fungi</taxon>
        <taxon>Dikarya</taxon>
        <taxon>Ascomycota</taxon>
        <taxon>Pezizomycotina</taxon>
        <taxon>Sordariomycetes</taxon>
        <taxon>Hypocreomycetidae</taxon>
        <taxon>Hypocreales</taxon>
        <taxon>Clavicipitaceae</taxon>
        <taxon>Metarhizium</taxon>
    </lineage>
</organism>
<dbReference type="EMBL" id="AZHC01000027">
    <property type="protein sequence ID" value="OAA38149.1"/>
    <property type="molecule type" value="Genomic_DNA"/>
</dbReference>
<dbReference type="InterPro" id="IPR036514">
    <property type="entry name" value="SGNH_hydro_sf"/>
</dbReference>
<proteinExistence type="predicted"/>
<dbReference type="Pfam" id="PF13472">
    <property type="entry name" value="Lipase_GDSL_2"/>
    <property type="match status" value="1"/>
</dbReference>
<evidence type="ECO:0000313" key="3">
    <source>
        <dbReference type="EMBL" id="TWU73651.1"/>
    </source>
</evidence>
<gene>
    <name evidence="3" type="ORF">ED733_003641</name>
    <name evidence="2" type="ORF">NOR_06894</name>
</gene>
<evidence type="ECO:0000313" key="4">
    <source>
        <dbReference type="Proteomes" id="UP000243498"/>
    </source>
</evidence>
<evidence type="ECO:0000313" key="2">
    <source>
        <dbReference type="EMBL" id="OAA38149.1"/>
    </source>
</evidence>
<reference evidence="2 4" key="1">
    <citation type="journal article" date="2016" name="Genome Biol. Evol.">
        <title>Divergent and convergent evolution of fungal pathogenicity.</title>
        <authorList>
            <person name="Shang Y."/>
            <person name="Xiao G."/>
            <person name="Zheng P."/>
            <person name="Cen K."/>
            <person name="Zhan S."/>
            <person name="Wang C."/>
        </authorList>
    </citation>
    <scope>NUCLEOTIDE SEQUENCE [LARGE SCALE GENOMIC DNA]</scope>
    <source>
        <strain evidence="2 4">RCEF 4871</strain>
    </source>
</reference>
<dbReference type="CDD" id="cd01838">
    <property type="entry name" value="Isoamyl_acetate_hydrolase_like"/>
    <property type="match status" value="1"/>
</dbReference>
<evidence type="ECO:0000259" key="1">
    <source>
        <dbReference type="Pfam" id="PF13472"/>
    </source>
</evidence>
<dbReference type="OMA" id="VPIDRYK"/>